<feature type="domain" description="Survival protein SurE-like phosphatase/nucleotidase" evidence="2">
    <location>
        <begin position="8"/>
        <end position="260"/>
    </location>
</feature>
<dbReference type="PANTHER" id="PTHR47551:SF1">
    <property type="entry name" value="TUBULIN--TYROSINE LIGASE PBY1-RELATED"/>
    <property type="match status" value="1"/>
</dbReference>
<dbReference type="STRING" id="269621.A0A238FBJ8"/>
<dbReference type="SUPFAM" id="SSF64167">
    <property type="entry name" value="SurE-like"/>
    <property type="match status" value="1"/>
</dbReference>
<dbReference type="InterPro" id="IPR027746">
    <property type="entry name" value="TTL"/>
</dbReference>
<protein>
    <submittedName>
        <fullName evidence="3">BQ2448_577 protein</fullName>
    </submittedName>
</protein>
<keyword evidence="4" id="KW-1185">Reference proteome</keyword>
<accession>A0A238FBJ8</accession>
<evidence type="ECO:0000313" key="4">
    <source>
        <dbReference type="Proteomes" id="UP000198372"/>
    </source>
</evidence>
<reference evidence="4" key="1">
    <citation type="submission" date="2016-09" db="EMBL/GenBank/DDBJ databases">
        <authorList>
            <person name="Jeantristanb JTB J.-T."/>
            <person name="Ricardo R."/>
        </authorList>
    </citation>
    <scope>NUCLEOTIDE SEQUENCE [LARGE SCALE GENOMIC DNA]</scope>
</reference>
<gene>
    <name evidence="3" type="ORF">BQ2448_577</name>
</gene>
<dbReference type="PANTHER" id="PTHR47551">
    <property type="entry name" value="TUBULIN--TYROSINE LIGASE PBY1-RELATED"/>
    <property type="match status" value="1"/>
</dbReference>
<dbReference type="Proteomes" id="UP000198372">
    <property type="component" value="Unassembled WGS sequence"/>
</dbReference>
<dbReference type="GO" id="GO:0000932">
    <property type="term" value="C:P-body"/>
    <property type="evidence" value="ECO:0007669"/>
    <property type="project" value="TreeGrafter"/>
</dbReference>
<dbReference type="AlphaFoldDB" id="A0A238FBJ8"/>
<dbReference type="InterPro" id="IPR002828">
    <property type="entry name" value="SurE-like_Pase/nucleotidase"/>
</dbReference>
<dbReference type="GO" id="GO:0016787">
    <property type="term" value="F:hydrolase activity"/>
    <property type="evidence" value="ECO:0007669"/>
    <property type="project" value="InterPro"/>
</dbReference>
<evidence type="ECO:0000259" key="2">
    <source>
        <dbReference type="Pfam" id="PF01975"/>
    </source>
</evidence>
<dbReference type="EMBL" id="FMSP01000003">
    <property type="protein sequence ID" value="SCV68456.1"/>
    <property type="molecule type" value="Genomic_DNA"/>
</dbReference>
<dbReference type="OrthoDB" id="202825at2759"/>
<feature type="region of interest" description="Disordered" evidence="1">
    <location>
        <begin position="1"/>
        <end position="20"/>
    </location>
</feature>
<dbReference type="InterPro" id="IPR036523">
    <property type="entry name" value="SurE-like_sf"/>
</dbReference>
<feature type="region of interest" description="Disordered" evidence="1">
    <location>
        <begin position="274"/>
        <end position="298"/>
    </location>
</feature>
<sequence length="386" mass="41310">MSRPAPRVVITNDDGPPTDMSGHSPFVYPFACALAEQLGWDVKVVVPSIQRSCLVPGSNAQLKLELSQTPPPPSGLRVGKSYAITQVTTGRYFYPTGPNGTQGEQCELPRPLKEGEKTEWVLLDGTPATCANIAIHSLYPPGSIDLVISGPNFGRNTSTAFALSSGTIGAAMAAALSHIPAIALSWGLMEGYKPPAQSFIQGAVDVSCQIVSKLWQLGWEQSDNEHRVDVYSVNVPLMPSIISKEGPTVYWTEMAKTKYQRLFKSTSKIPAPVIKDKTHDEGGPAAIPADKSSVDQGKDQRAVEGQEAGAEALRMVDSHYQAPLKFVFAPDLGPLVNPTPASLREGTDNHALMHGAVSVTPIQAAFASAQFPKGKAIETDGLKWRL</sequence>
<evidence type="ECO:0000256" key="1">
    <source>
        <dbReference type="SAM" id="MobiDB-lite"/>
    </source>
</evidence>
<dbReference type="Pfam" id="PF01975">
    <property type="entry name" value="SurE"/>
    <property type="match status" value="1"/>
</dbReference>
<proteinExistence type="predicted"/>
<evidence type="ECO:0000313" key="3">
    <source>
        <dbReference type="EMBL" id="SCV68456.1"/>
    </source>
</evidence>
<dbReference type="NCBIfam" id="TIGR00087">
    <property type="entry name" value="surE"/>
    <property type="match status" value="1"/>
</dbReference>
<dbReference type="Gene3D" id="3.40.1210.10">
    <property type="entry name" value="Survival protein SurE-like phosphatase/nucleotidase"/>
    <property type="match status" value="1"/>
</dbReference>
<organism evidence="3 4">
    <name type="scientific">Microbotryum intermedium</name>
    <dbReference type="NCBI Taxonomy" id="269621"/>
    <lineage>
        <taxon>Eukaryota</taxon>
        <taxon>Fungi</taxon>
        <taxon>Dikarya</taxon>
        <taxon>Basidiomycota</taxon>
        <taxon>Pucciniomycotina</taxon>
        <taxon>Microbotryomycetes</taxon>
        <taxon>Microbotryales</taxon>
        <taxon>Microbotryaceae</taxon>
        <taxon>Microbotryum</taxon>
    </lineage>
</organism>
<name>A0A238FBJ8_9BASI</name>